<keyword evidence="2" id="KW-0472">Membrane</keyword>
<feature type="region of interest" description="Disordered" evidence="1">
    <location>
        <begin position="178"/>
        <end position="264"/>
    </location>
</feature>
<keyword evidence="2" id="KW-0812">Transmembrane</keyword>
<evidence type="ECO:0000313" key="3">
    <source>
        <dbReference type="EMBL" id="CAH8322967.1"/>
    </source>
</evidence>
<name>A0ABC8JDA0_ERUVS</name>
<organism evidence="3 4">
    <name type="scientific">Eruca vesicaria subsp. sativa</name>
    <name type="common">Garden rocket</name>
    <name type="synonym">Eruca sativa</name>
    <dbReference type="NCBI Taxonomy" id="29727"/>
    <lineage>
        <taxon>Eukaryota</taxon>
        <taxon>Viridiplantae</taxon>
        <taxon>Streptophyta</taxon>
        <taxon>Embryophyta</taxon>
        <taxon>Tracheophyta</taxon>
        <taxon>Spermatophyta</taxon>
        <taxon>Magnoliopsida</taxon>
        <taxon>eudicotyledons</taxon>
        <taxon>Gunneridae</taxon>
        <taxon>Pentapetalae</taxon>
        <taxon>rosids</taxon>
        <taxon>malvids</taxon>
        <taxon>Brassicales</taxon>
        <taxon>Brassicaceae</taxon>
        <taxon>Brassiceae</taxon>
        <taxon>Eruca</taxon>
    </lineage>
</organism>
<dbReference type="EMBL" id="CAKOAT010098266">
    <property type="protein sequence ID" value="CAH8322967.1"/>
    <property type="molecule type" value="Genomic_DNA"/>
</dbReference>
<evidence type="ECO:0000256" key="2">
    <source>
        <dbReference type="SAM" id="Phobius"/>
    </source>
</evidence>
<gene>
    <name evidence="3" type="ORF">ERUC_LOCUS9756</name>
</gene>
<sequence length="264" mass="29845">MGLEQKYKPFWAAISIIAAFVCVLTSSWHNDMSTAASVVVIVIGVVIILVTASFVLIESTERGDDDWKWRFGKQVVVCGVIMYLMDEFGERHPDIMLFAALIFSGFYIHFTAHTFRFLNDYGLSQGFVTVGATDLVHLDERRLLKMLAMVLGAVLLALYASFENWDDGTIPVVLSDIEQGGDAPRLPTTTVEVPVDEEEKKDEQEEKEGDGAKDETEREVERKKAEEIQRRNENLRKRKADMKQDKGKDEAKADQDEEPGYKSE</sequence>
<comment type="caution">
    <text evidence="3">The sequence shown here is derived from an EMBL/GenBank/DDBJ whole genome shotgun (WGS) entry which is preliminary data.</text>
</comment>
<feature type="transmembrane region" description="Helical" evidence="2">
    <location>
        <begin position="143"/>
        <end position="162"/>
    </location>
</feature>
<feature type="transmembrane region" description="Helical" evidence="2">
    <location>
        <begin position="97"/>
        <end position="118"/>
    </location>
</feature>
<accession>A0ABC8JDA0</accession>
<dbReference type="AlphaFoldDB" id="A0ABC8JDA0"/>
<protein>
    <submittedName>
        <fullName evidence="3">Uncharacterized protein</fullName>
    </submittedName>
</protein>
<feature type="transmembrane region" description="Helical" evidence="2">
    <location>
        <begin position="35"/>
        <end position="57"/>
    </location>
</feature>
<proteinExistence type="predicted"/>
<keyword evidence="2" id="KW-1133">Transmembrane helix</keyword>
<keyword evidence="4" id="KW-1185">Reference proteome</keyword>
<reference evidence="3 4" key="1">
    <citation type="submission" date="2022-03" db="EMBL/GenBank/DDBJ databases">
        <authorList>
            <person name="Macdonald S."/>
            <person name="Ahmed S."/>
            <person name="Newling K."/>
        </authorList>
    </citation>
    <scope>NUCLEOTIDE SEQUENCE [LARGE SCALE GENOMIC DNA]</scope>
</reference>
<evidence type="ECO:0000256" key="1">
    <source>
        <dbReference type="SAM" id="MobiDB-lite"/>
    </source>
</evidence>
<dbReference type="Proteomes" id="UP001642260">
    <property type="component" value="Unassembled WGS sequence"/>
</dbReference>
<feature type="transmembrane region" description="Helical" evidence="2">
    <location>
        <begin position="9"/>
        <end position="29"/>
    </location>
</feature>
<evidence type="ECO:0000313" key="4">
    <source>
        <dbReference type="Proteomes" id="UP001642260"/>
    </source>
</evidence>
<feature type="compositionally biased region" description="Basic and acidic residues" evidence="1">
    <location>
        <begin position="201"/>
        <end position="264"/>
    </location>
</feature>